<keyword evidence="4" id="KW-1185">Reference proteome</keyword>
<dbReference type="InterPro" id="IPR011989">
    <property type="entry name" value="ARM-like"/>
</dbReference>
<dbReference type="Gene3D" id="1.25.10.10">
    <property type="entry name" value="Leucine-rich Repeat Variant"/>
    <property type="match status" value="1"/>
</dbReference>
<evidence type="ECO:0000256" key="2">
    <source>
        <dbReference type="SAM" id="SignalP"/>
    </source>
</evidence>
<evidence type="ECO:0008006" key="5">
    <source>
        <dbReference type="Google" id="ProtNLM"/>
    </source>
</evidence>
<dbReference type="InterPro" id="IPR016024">
    <property type="entry name" value="ARM-type_fold"/>
</dbReference>
<dbReference type="RefSeq" id="WP_145031005.1">
    <property type="nucleotide sequence ID" value="NZ_CP036271.1"/>
</dbReference>
<proteinExistence type="predicted"/>
<dbReference type="SUPFAM" id="SSF48371">
    <property type="entry name" value="ARM repeat"/>
    <property type="match status" value="1"/>
</dbReference>
<name>A0A517SGH7_9PLAN</name>
<evidence type="ECO:0000313" key="4">
    <source>
        <dbReference type="Proteomes" id="UP000315700"/>
    </source>
</evidence>
<dbReference type="AlphaFoldDB" id="A0A517SGH7"/>
<sequence length="328" mass="34626" precursor="true">MRTLKTCAAVVAVLAMSNLAHAARTSARLSGASKCCECAPTSIAPCCKPTIPRPCTTNVYTYQRQISCLKPPCCDSGCGPKRCCRPRRHGANCGNGSCGNGCDPNGACCNNGCGNSRRSRRACGDVCGSGSCDQACQAPCQTYTSRDNGNACAIAQLIYQSQTGCYARTRRAALRRLAKYDCSCNPEIMSAFVYALNDAVETVRSTAADAIGDQVRRNPCCCSPCIVNALTNTLGDCNRRVRKNAEKALCACGYEVVTPVCEEACDVQACAAEQVPVYSPAAGQQPPAEPEATPPPPAEPKAQTYKGDASMHTVSSKKSLKNIFGLLR</sequence>
<dbReference type="EMBL" id="CP036271">
    <property type="protein sequence ID" value="QDT55232.1"/>
    <property type="molecule type" value="Genomic_DNA"/>
</dbReference>
<dbReference type="Proteomes" id="UP000315700">
    <property type="component" value="Chromosome"/>
</dbReference>
<evidence type="ECO:0000256" key="1">
    <source>
        <dbReference type="SAM" id="MobiDB-lite"/>
    </source>
</evidence>
<reference evidence="3 4" key="1">
    <citation type="submission" date="2019-02" db="EMBL/GenBank/DDBJ databases">
        <title>Deep-cultivation of Planctomycetes and their phenomic and genomic characterization uncovers novel biology.</title>
        <authorList>
            <person name="Wiegand S."/>
            <person name="Jogler M."/>
            <person name="Boedeker C."/>
            <person name="Pinto D."/>
            <person name="Vollmers J."/>
            <person name="Rivas-Marin E."/>
            <person name="Kohn T."/>
            <person name="Peeters S.H."/>
            <person name="Heuer A."/>
            <person name="Rast P."/>
            <person name="Oberbeckmann S."/>
            <person name="Bunk B."/>
            <person name="Jeske O."/>
            <person name="Meyerdierks A."/>
            <person name="Storesund J.E."/>
            <person name="Kallscheuer N."/>
            <person name="Luecker S."/>
            <person name="Lage O.M."/>
            <person name="Pohl T."/>
            <person name="Merkel B.J."/>
            <person name="Hornburger P."/>
            <person name="Mueller R.-W."/>
            <person name="Bruemmer F."/>
            <person name="Labrenz M."/>
            <person name="Spormann A.M."/>
            <person name="Op den Camp H."/>
            <person name="Overmann J."/>
            <person name="Amann R."/>
            <person name="Jetten M.S.M."/>
            <person name="Mascher T."/>
            <person name="Medema M.H."/>
            <person name="Devos D.P."/>
            <person name="Kaster A.-K."/>
            <person name="Ovreas L."/>
            <person name="Rohde M."/>
            <person name="Galperin M.Y."/>
            <person name="Jogler C."/>
        </authorList>
    </citation>
    <scope>NUCLEOTIDE SEQUENCE [LARGE SCALE GENOMIC DNA]</scope>
    <source>
        <strain evidence="3 4">Pan44</strain>
    </source>
</reference>
<dbReference type="InParanoid" id="A0A517SGH7"/>
<evidence type="ECO:0000313" key="3">
    <source>
        <dbReference type="EMBL" id="QDT55232.1"/>
    </source>
</evidence>
<keyword evidence="2" id="KW-0732">Signal</keyword>
<dbReference type="OrthoDB" id="215753at2"/>
<feature type="compositionally biased region" description="Pro residues" evidence="1">
    <location>
        <begin position="287"/>
        <end position="299"/>
    </location>
</feature>
<gene>
    <name evidence="3" type="ORF">Pan44_32740</name>
</gene>
<dbReference type="KEGG" id="ccos:Pan44_32740"/>
<feature type="signal peptide" evidence="2">
    <location>
        <begin position="1"/>
        <end position="22"/>
    </location>
</feature>
<feature type="chain" id="PRO_5021786279" description="HEAT repeat protein" evidence="2">
    <location>
        <begin position="23"/>
        <end position="328"/>
    </location>
</feature>
<protein>
    <recommendedName>
        <fullName evidence="5">HEAT repeat protein</fullName>
    </recommendedName>
</protein>
<feature type="region of interest" description="Disordered" evidence="1">
    <location>
        <begin position="281"/>
        <end position="314"/>
    </location>
</feature>
<accession>A0A517SGH7</accession>
<organism evidence="3 4">
    <name type="scientific">Caulifigura coniformis</name>
    <dbReference type="NCBI Taxonomy" id="2527983"/>
    <lineage>
        <taxon>Bacteria</taxon>
        <taxon>Pseudomonadati</taxon>
        <taxon>Planctomycetota</taxon>
        <taxon>Planctomycetia</taxon>
        <taxon>Planctomycetales</taxon>
        <taxon>Planctomycetaceae</taxon>
        <taxon>Caulifigura</taxon>
    </lineage>
</organism>